<reference evidence="3 4" key="1">
    <citation type="submission" date="2020-05" db="EMBL/GenBank/DDBJ databases">
        <title>Identification and distribution of gene clusters putatively required for synthesis of sphingolipid metabolism inhibitors in phylogenetically diverse species of the filamentous fungus Fusarium.</title>
        <authorList>
            <person name="Kim H.-S."/>
            <person name="Busman M."/>
            <person name="Brown D.W."/>
            <person name="Divon H."/>
            <person name="Uhlig S."/>
            <person name="Proctor R.H."/>
        </authorList>
    </citation>
    <scope>NUCLEOTIDE SEQUENCE [LARGE SCALE GENOMIC DNA]</scope>
    <source>
        <strain evidence="3 4">NRRL 20693</strain>
    </source>
</reference>
<dbReference type="Gene3D" id="3.30.40.10">
    <property type="entry name" value="Zinc/RING finger domain, C3HC4 (zinc finger)"/>
    <property type="match status" value="1"/>
</dbReference>
<dbReference type="InterPro" id="IPR013083">
    <property type="entry name" value="Znf_RING/FYVE/PHD"/>
</dbReference>
<sequence>MSLQSTRVLSIDSLLNPEPTSPQSKATATYWPILRDTLLNDPSLYDSLHLECGICLDEMTVFPHEHSYDPDMFHLSHRARIFPCGHMFGSKCAHFMVEEAFVSDRPICCPVCRIDFSWHRDCKHVHTGMPMPTSVETIRKFPMTLLEGAAIADKCGDCQVTEILIGINYLAPTLLFPFEIKDDEVLCVTATTHNASWGIAPNGPESLNDHVEYIHIGESLRKVCDEVKTTLINNATKSWLSLDLTGFELSIQLRRVGMDG</sequence>
<dbReference type="Proteomes" id="UP000567885">
    <property type="component" value="Unassembled WGS sequence"/>
</dbReference>
<dbReference type="InterPro" id="IPR001841">
    <property type="entry name" value="Znf_RING"/>
</dbReference>
<dbReference type="AlphaFoldDB" id="A0A8H5T0S2"/>
<keyword evidence="1" id="KW-0863">Zinc-finger</keyword>
<keyword evidence="1" id="KW-0862">Zinc</keyword>
<keyword evidence="4" id="KW-1185">Reference proteome</keyword>
<evidence type="ECO:0000256" key="1">
    <source>
        <dbReference type="PROSITE-ProRule" id="PRU00175"/>
    </source>
</evidence>
<protein>
    <recommendedName>
        <fullName evidence="2">RING-type domain-containing protein</fullName>
    </recommendedName>
</protein>
<name>A0A8H5T0S2_FUSHE</name>
<feature type="domain" description="RING-type" evidence="2">
    <location>
        <begin position="52"/>
        <end position="113"/>
    </location>
</feature>
<keyword evidence="1" id="KW-0479">Metal-binding</keyword>
<dbReference type="PROSITE" id="PS50089">
    <property type="entry name" value="ZF_RING_2"/>
    <property type="match status" value="1"/>
</dbReference>
<comment type="caution">
    <text evidence="3">The sequence shown here is derived from an EMBL/GenBank/DDBJ whole genome shotgun (WGS) entry which is preliminary data.</text>
</comment>
<evidence type="ECO:0000259" key="2">
    <source>
        <dbReference type="PROSITE" id="PS50089"/>
    </source>
</evidence>
<evidence type="ECO:0000313" key="4">
    <source>
        <dbReference type="Proteomes" id="UP000567885"/>
    </source>
</evidence>
<dbReference type="GO" id="GO:0008270">
    <property type="term" value="F:zinc ion binding"/>
    <property type="evidence" value="ECO:0007669"/>
    <property type="project" value="UniProtKB-KW"/>
</dbReference>
<dbReference type="EMBL" id="JAAGWQ010000144">
    <property type="protein sequence ID" value="KAF5663534.1"/>
    <property type="molecule type" value="Genomic_DNA"/>
</dbReference>
<accession>A0A8H5T0S2</accession>
<dbReference type="OrthoDB" id="8062037at2759"/>
<evidence type="ECO:0000313" key="3">
    <source>
        <dbReference type="EMBL" id="KAF5663534.1"/>
    </source>
</evidence>
<gene>
    <name evidence="3" type="ORF">FHETE_7481</name>
</gene>
<proteinExistence type="predicted"/>
<organism evidence="3 4">
    <name type="scientific">Fusarium heterosporum</name>
    <dbReference type="NCBI Taxonomy" id="42747"/>
    <lineage>
        <taxon>Eukaryota</taxon>
        <taxon>Fungi</taxon>
        <taxon>Dikarya</taxon>
        <taxon>Ascomycota</taxon>
        <taxon>Pezizomycotina</taxon>
        <taxon>Sordariomycetes</taxon>
        <taxon>Hypocreomycetidae</taxon>
        <taxon>Hypocreales</taxon>
        <taxon>Nectriaceae</taxon>
        <taxon>Fusarium</taxon>
        <taxon>Fusarium heterosporum species complex</taxon>
    </lineage>
</organism>
<dbReference type="SUPFAM" id="SSF57850">
    <property type="entry name" value="RING/U-box"/>
    <property type="match status" value="1"/>
</dbReference>